<proteinExistence type="inferred from homology"/>
<sequence>MYWALNVKFTGEWSIHSIELEESESQTRRSSSLCVAITFRTKKDYFNGATHSRLVICDEEGKSLALVSGLGTNHWMVGIPEVARRIADMVERAKQEACIEPEMPLKSLGLSLSGCEQEATNLDLKNEMLTSFPNVAESYVVCSDTMGSVFTASPIGGMVVISGTGSNALLRNPDGSTFTCGGWGHFMGDEGSAFYISHRALKIVFDDMDNLRKSPYPIERVWQTIKQHFNIETRFDLLTHCYAKFDKPFFASLCKKLAHAADQGDELSKSLFTESGACTARSIASLVPKVQDALVKTGDLNVVCVGSVWHSWHLLKQGFEREMSQHDIPFNLKLVTITKSMAYGACYLAADAIHFKLPRNYLDNFDVMYHYRTKQKTTATTTNGHSNGSADRIPHVESVTSQA</sequence>
<comment type="similarity">
    <text evidence="1">Belongs to the eukaryotic-type N-acetylglucosamine kinase family.</text>
</comment>
<dbReference type="PANTHER" id="PTHR12862:SF0">
    <property type="entry name" value="N-ACETYL-D-GLUCOSAMINE KINASE"/>
    <property type="match status" value="1"/>
</dbReference>
<organism evidence="7 8">
    <name type="scientific">Ceratitis capitata</name>
    <name type="common">Mediterranean fruit fly</name>
    <name type="synonym">Tephritis capitata</name>
    <dbReference type="NCBI Taxonomy" id="7213"/>
    <lineage>
        <taxon>Eukaryota</taxon>
        <taxon>Metazoa</taxon>
        <taxon>Ecdysozoa</taxon>
        <taxon>Arthropoda</taxon>
        <taxon>Hexapoda</taxon>
        <taxon>Insecta</taxon>
        <taxon>Pterygota</taxon>
        <taxon>Neoptera</taxon>
        <taxon>Endopterygota</taxon>
        <taxon>Diptera</taxon>
        <taxon>Brachycera</taxon>
        <taxon>Muscomorpha</taxon>
        <taxon>Tephritoidea</taxon>
        <taxon>Tephritidae</taxon>
        <taxon>Ceratitis</taxon>
        <taxon>Ceratitis</taxon>
    </lineage>
</organism>
<evidence type="ECO:0000256" key="4">
    <source>
        <dbReference type="ARBA" id="ARBA00031123"/>
    </source>
</evidence>
<evidence type="ECO:0000256" key="1">
    <source>
        <dbReference type="ARBA" id="ARBA00006198"/>
    </source>
</evidence>
<evidence type="ECO:0000313" key="7">
    <source>
        <dbReference type="EMBL" id="CAD6993406.1"/>
    </source>
</evidence>
<gene>
    <name evidence="7" type="ORF">CCAP1982_LOCUS2221</name>
</gene>
<accession>A0A811U5E1</accession>
<evidence type="ECO:0000256" key="3">
    <source>
        <dbReference type="ARBA" id="ARBA00014974"/>
    </source>
</evidence>
<dbReference type="PANTHER" id="PTHR12862">
    <property type="entry name" value="BADF TYPE ATPASE DOMAIN-CONTAINING PROTEIN"/>
    <property type="match status" value="1"/>
</dbReference>
<dbReference type="GO" id="GO:0045127">
    <property type="term" value="F:N-acetylglucosamine kinase activity"/>
    <property type="evidence" value="ECO:0007669"/>
    <property type="project" value="UniProtKB-EC"/>
</dbReference>
<reference evidence="7" key="1">
    <citation type="submission" date="2020-11" db="EMBL/GenBank/DDBJ databases">
        <authorList>
            <person name="Whitehead M."/>
        </authorList>
    </citation>
    <scope>NUCLEOTIDE SEQUENCE</scope>
    <source>
        <strain evidence="7">EGII</strain>
    </source>
</reference>
<feature type="region of interest" description="Disordered" evidence="5">
    <location>
        <begin position="377"/>
        <end position="403"/>
    </location>
</feature>
<dbReference type="InterPro" id="IPR002731">
    <property type="entry name" value="ATPase_BadF"/>
</dbReference>
<evidence type="ECO:0000256" key="5">
    <source>
        <dbReference type="SAM" id="MobiDB-lite"/>
    </source>
</evidence>
<name>A0A811U5E1_CERCA</name>
<dbReference type="InterPro" id="IPR043129">
    <property type="entry name" value="ATPase_NBD"/>
</dbReference>
<evidence type="ECO:0000259" key="6">
    <source>
        <dbReference type="Pfam" id="PF01869"/>
    </source>
</evidence>
<dbReference type="InterPro" id="IPR039758">
    <property type="entry name" value="NAGK-like"/>
</dbReference>
<dbReference type="Proteomes" id="UP000606786">
    <property type="component" value="Unassembled WGS sequence"/>
</dbReference>
<keyword evidence="8" id="KW-1185">Reference proteome</keyword>
<dbReference type="Pfam" id="PF01869">
    <property type="entry name" value="BcrAD_BadFG"/>
    <property type="match status" value="1"/>
</dbReference>
<dbReference type="Gene3D" id="3.30.420.40">
    <property type="match status" value="1"/>
</dbReference>
<dbReference type="EC" id="2.7.1.59" evidence="2"/>
<evidence type="ECO:0000256" key="2">
    <source>
        <dbReference type="ARBA" id="ARBA00012122"/>
    </source>
</evidence>
<dbReference type="EMBL" id="CAJHJT010000001">
    <property type="protein sequence ID" value="CAD6993406.1"/>
    <property type="molecule type" value="Genomic_DNA"/>
</dbReference>
<comment type="caution">
    <text evidence="7">The sequence shown here is derived from an EMBL/GenBank/DDBJ whole genome shotgun (WGS) entry which is preliminary data.</text>
</comment>
<dbReference type="OrthoDB" id="311172at2759"/>
<dbReference type="SUPFAM" id="SSF53067">
    <property type="entry name" value="Actin-like ATPase domain"/>
    <property type="match status" value="2"/>
</dbReference>
<dbReference type="AlphaFoldDB" id="A0A811U5E1"/>
<feature type="domain" description="ATPase BadF/BadG/BcrA/BcrD type" evidence="6">
    <location>
        <begin position="48"/>
        <end position="315"/>
    </location>
</feature>
<dbReference type="CDD" id="cd24078">
    <property type="entry name" value="ASKHA_NBD_NAGK_meta"/>
    <property type="match status" value="1"/>
</dbReference>
<evidence type="ECO:0000313" key="8">
    <source>
        <dbReference type="Proteomes" id="UP000606786"/>
    </source>
</evidence>
<protein>
    <recommendedName>
        <fullName evidence="3">N-acetyl-D-glucosamine kinase</fullName>
        <ecNumber evidence="2">2.7.1.59</ecNumber>
    </recommendedName>
    <alternativeName>
        <fullName evidence="4">GlcNAc kinase</fullName>
    </alternativeName>
</protein>